<dbReference type="SUPFAM" id="SSF55961">
    <property type="entry name" value="Bet v1-like"/>
    <property type="match status" value="1"/>
</dbReference>
<sequence length="152" mass="16458">MSRAARTLPLPADEAWDLLVDARNHARWVPLTRVETDGPPRVGTRIRATSGPFARRGAPGIVDRMVITRADPPGATRVALFVKHGPVLLGEARIEVSAVDDRHARVLWTEDVYLAHVPAALGRALLRPFLGLMVRGALNAAAREVGATHRSS</sequence>
<gene>
    <name evidence="1" type="ORF">D1825_01535</name>
</gene>
<dbReference type="AlphaFoldDB" id="A0A413RR22"/>
<organism evidence="1 2">
    <name type="scientific">Cellulomonas rhizosphaerae</name>
    <dbReference type="NCBI Taxonomy" id="2293719"/>
    <lineage>
        <taxon>Bacteria</taxon>
        <taxon>Bacillati</taxon>
        <taxon>Actinomycetota</taxon>
        <taxon>Actinomycetes</taxon>
        <taxon>Micrococcales</taxon>
        <taxon>Cellulomonadaceae</taxon>
        <taxon>Cellulomonas</taxon>
    </lineage>
</organism>
<keyword evidence="2" id="KW-1185">Reference proteome</keyword>
<evidence type="ECO:0000313" key="2">
    <source>
        <dbReference type="Proteomes" id="UP000283374"/>
    </source>
</evidence>
<comment type="caution">
    <text evidence="1">The sequence shown here is derived from an EMBL/GenBank/DDBJ whole genome shotgun (WGS) entry which is preliminary data.</text>
</comment>
<evidence type="ECO:0000313" key="1">
    <source>
        <dbReference type="EMBL" id="RHA44378.1"/>
    </source>
</evidence>
<dbReference type="Gene3D" id="3.30.530.20">
    <property type="match status" value="1"/>
</dbReference>
<dbReference type="InterPro" id="IPR019587">
    <property type="entry name" value="Polyketide_cyclase/dehydratase"/>
</dbReference>
<protein>
    <submittedName>
        <fullName evidence="1">SRPBCC family protein</fullName>
    </submittedName>
</protein>
<reference evidence="1 2" key="1">
    <citation type="submission" date="2018-08" db="EMBL/GenBank/DDBJ databases">
        <title>Cellulomonas rhizosphaerae sp. nov., a novel actinomycete isolated from soil.</title>
        <authorList>
            <person name="Tian Y."/>
        </authorList>
    </citation>
    <scope>NUCLEOTIDE SEQUENCE [LARGE SCALE GENOMIC DNA]</scope>
    <source>
        <strain evidence="1 2">NEAU-TCZ24</strain>
    </source>
</reference>
<dbReference type="RefSeq" id="WP_118765744.1">
    <property type="nucleotide sequence ID" value="NZ_QWKP01000084.1"/>
</dbReference>
<accession>A0A413RR22</accession>
<dbReference type="OrthoDB" id="4823586at2"/>
<proteinExistence type="predicted"/>
<dbReference type="Pfam" id="PF10604">
    <property type="entry name" value="Polyketide_cyc2"/>
    <property type="match status" value="1"/>
</dbReference>
<dbReference type="Proteomes" id="UP000283374">
    <property type="component" value="Unassembled WGS sequence"/>
</dbReference>
<dbReference type="InterPro" id="IPR023393">
    <property type="entry name" value="START-like_dom_sf"/>
</dbReference>
<name>A0A413RR22_9CELL</name>
<dbReference type="EMBL" id="QWKP01000084">
    <property type="protein sequence ID" value="RHA44378.1"/>
    <property type="molecule type" value="Genomic_DNA"/>
</dbReference>